<accession>A0A2K2DBV4</accession>
<reference evidence="3" key="3">
    <citation type="submission" date="2018-08" db="UniProtKB">
        <authorList>
            <consortium name="EnsemblPlants"/>
        </authorList>
    </citation>
    <scope>IDENTIFICATION</scope>
    <source>
        <strain evidence="3">cv. Bd21</strain>
    </source>
</reference>
<dbReference type="Gramene" id="PNT71749">
    <property type="protein sequence ID" value="PNT71749"/>
    <property type="gene ID" value="BRADI_2g34925v3"/>
</dbReference>
<feature type="transmembrane region" description="Helical" evidence="1">
    <location>
        <begin position="39"/>
        <end position="62"/>
    </location>
</feature>
<evidence type="ECO:0000313" key="2">
    <source>
        <dbReference type="EMBL" id="PNT71749.1"/>
    </source>
</evidence>
<keyword evidence="1" id="KW-1133">Transmembrane helix</keyword>
<dbReference type="AlphaFoldDB" id="A0A2K2DBV4"/>
<protein>
    <submittedName>
        <fullName evidence="2 3">Uncharacterized protein</fullName>
    </submittedName>
</protein>
<evidence type="ECO:0000313" key="3">
    <source>
        <dbReference type="EnsemblPlants" id="PNT71749"/>
    </source>
</evidence>
<evidence type="ECO:0000313" key="4">
    <source>
        <dbReference type="Proteomes" id="UP000008810"/>
    </source>
</evidence>
<keyword evidence="1" id="KW-0812">Transmembrane</keyword>
<evidence type="ECO:0000256" key="1">
    <source>
        <dbReference type="SAM" id="Phobius"/>
    </source>
</evidence>
<dbReference type="InParanoid" id="A0A2K2DBV4"/>
<sequence>MCQLNGFNSLRAKPPRCALSPQLCVSALLPGPHFFYRMIVWPCCFACICMCQSLCVHVCCCARLPKAKEASWLAS</sequence>
<dbReference type="EMBL" id="CM000881">
    <property type="protein sequence ID" value="PNT71749.1"/>
    <property type="molecule type" value="Genomic_DNA"/>
</dbReference>
<gene>
    <name evidence="2" type="ORF">BRADI_2g34925v3</name>
</gene>
<organism evidence="2">
    <name type="scientific">Brachypodium distachyon</name>
    <name type="common">Purple false brome</name>
    <name type="synonym">Trachynia distachya</name>
    <dbReference type="NCBI Taxonomy" id="15368"/>
    <lineage>
        <taxon>Eukaryota</taxon>
        <taxon>Viridiplantae</taxon>
        <taxon>Streptophyta</taxon>
        <taxon>Embryophyta</taxon>
        <taxon>Tracheophyta</taxon>
        <taxon>Spermatophyta</taxon>
        <taxon>Magnoliopsida</taxon>
        <taxon>Liliopsida</taxon>
        <taxon>Poales</taxon>
        <taxon>Poaceae</taxon>
        <taxon>BOP clade</taxon>
        <taxon>Pooideae</taxon>
        <taxon>Stipodae</taxon>
        <taxon>Brachypodieae</taxon>
        <taxon>Brachypodium</taxon>
    </lineage>
</organism>
<proteinExistence type="predicted"/>
<keyword evidence="4" id="KW-1185">Reference proteome</keyword>
<keyword evidence="1" id="KW-0472">Membrane</keyword>
<reference evidence="2" key="2">
    <citation type="submission" date="2017-06" db="EMBL/GenBank/DDBJ databases">
        <title>WGS assembly of Brachypodium distachyon.</title>
        <authorList>
            <consortium name="The International Brachypodium Initiative"/>
            <person name="Lucas S."/>
            <person name="Harmon-Smith M."/>
            <person name="Lail K."/>
            <person name="Tice H."/>
            <person name="Grimwood J."/>
            <person name="Bruce D."/>
            <person name="Barry K."/>
            <person name="Shu S."/>
            <person name="Lindquist E."/>
            <person name="Wang M."/>
            <person name="Pitluck S."/>
            <person name="Vogel J.P."/>
            <person name="Garvin D.F."/>
            <person name="Mockler T.C."/>
            <person name="Schmutz J."/>
            <person name="Rokhsar D."/>
            <person name="Bevan M.W."/>
        </authorList>
    </citation>
    <scope>NUCLEOTIDE SEQUENCE</scope>
    <source>
        <strain evidence="2">Bd21</strain>
    </source>
</reference>
<reference evidence="2 3" key="1">
    <citation type="journal article" date="2010" name="Nature">
        <title>Genome sequencing and analysis of the model grass Brachypodium distachyon.</title>
        <authorList>
            <consortium name="International Brachypodium Initiative"/>
        </authorList>
    </citation>
    <scope>NUCLEOTIDE SEQUENCE [LARGE SCALE GENOMIC DNA]</scope>
    <source>
        <strain evidence="2 3">Bd21</strain>
    </source>
</reference>
<dbReference type="Proteomes" id="UP000008810">
    <property type="component" value="Chromosome 2"/>
</dbReference>
<dbReference type="EnsemblPlants" id="PNT71749">
    <property type="protein sequence ID" value="PNT71749"/>
    <property type="gene ID" value="BRADI_2g34925v3"/>
</dbReference>
<name>A0A2K2DBV4_BRADI</name>